<organism evidence="3 4">
    <name type="scientific">Trichoplax adhaerens</name>
    <name type="common">Trichoplax reptans</name>
    <dbReference type="NCBI Taxonomy" id="10228"/>
    <lineage>
        <taxon>Eukaryota</taxon>
        <taxon>Metazoa</taxon>
        <taxon>Placozoa</taxon>
        <taxon>Uniplacotomia</taxon>
        <taxon>Trichoplacea</taxon>
        <taxon>Trichoplacidae</taxon>
        <taxon>Trichoplax</taxon>
    </lineage>
</organism>
<dbReference type="Proteomes" id="UP000009022">
    <property type="component" value="Unassembled WGS sequence"/>
</dbReference>
<accession>B3RTY7</accession>
<evidence type="ECO:0000259" key="1">
    <source>
        <dbReference type="Pfam" id="PF00561"/>
    </source>
</evidence>
<dbReference type="SUPFAM" id="SSF53474">
    <property type="entry name" value="alpha/beta-Hydrolases"/>
    <property type="match status" value="1"/>
</dbReference>
<dbReference type="GeneID" id="6753464"/>
<dbReference type="Pfam" id="PF00561">
    <property type="entry name" value="Abhydrolase_1"/>
    <property type="match status" value="1"/>
</dbReference>
<dbReference type="HOGENOM" id="CLU_020336_50_5_1"/>
<protein>
    <recommendedName>
        <fullName evidence="5">AB hydrolase-1 domain-containing protein</fullName>
    </recommendedName>
</protein>
<dbReference type="RefSeq" id="XP_002111741.1">
    <property type="nucleotide sequence ID" value="XM_002111705.1"/>
</dbReference>
<dbReference type="AlphaFoldDB" id="B3RTY7"/>
<feature type="domain" description="Peptidase S33 tripeptidyl aminopeptidase-like C-terminal" evidence="2">
    <location>
        <begin position="242"/>
        <end position="305"/>
    </location>
</feature>
<dbReference type="OMA" id="RFPQLWA"/>
<dbReference type="CTD" id="6753464"/>
<dbReference type="PhylomeDB" id="B3RTY7"/>
<sequence>MIQALRRIRQNIATDFLYCRKHRFSYGKSWFANYSKYNNRMTSELPKDVQSGKIEINGVELYYSKRGQGQPVVLCMPGSFGTGLSDFKHNFYALSESMTVVTFDPRGYGNSRPPDRQFPVDFYRIDADDTIQLMNKLGFDKYCLLGWSDGGITAIIHAATNSKSVSKLILLNACAYFTKADCDLMEPLMDISKWNPKTLDVLSGIYGRETLAQMNKDYYQTFFQIYKNGGDVCKADADKIVCPTLIVHGEKDPMIPSLHAHYLHEHIKHSHLCIVPDGKHAIHKRQPDKINKLVERFFLEDVAPQWDQL</sequence>
<dbReference type="InterPro" id="IPR029058">
    <property type="entry name" value="AB_hydrolase_fold"/>
</dbReference>
<dbReference type="InParanoid" id="B3RTY7"/>
<proteinExistence type="predicted"/>
<dbReference type="ESTHER" id="triad-b3rty7">
    <property type="family name" value="Valacyclovir-hydrolase"/>
</dbReference>
<dbReference type="eggNOG" id="KOG2984">
    <property type="taxonomic scope" value="Eukaryota"/>
</dbReference>
<dbReference type="InterPro" id="IPR000073">
    <property type="entry name" value="AB_hydrolase_1"/>
</dbReference>
<evidence type="ECO:0008006" key="5">
    <source>
        <dbReference type="Google" id="ProtNLM"/>
    </source>
</evidence>
<dbReference type="EMBL" id="DS985244">
    <property type="protein sequence ID" value="EDV25708.1"/>
    <property type="molecule type" value="Genomic_DNA"/>
</dbReference>
<evidence type="ECO:0000313" key="4">
    <source>
        <dbReference type="Proteomes" id="UP000009022"/>
    </source>
</evidence>
<keyword evidence="4" id="KW-1185">Reference proteome</keyword>
<dbReference type="KEGG" id="tad:TRIADDRAFT_23731"/>
<name>B3RTY7_TRIAD</name>
<reference evidence="3 4" key="1">
    <citation type="journal article" date="2008" name="Nature">
        <title>The Trichoplax genome and the nature of placozoans.</title>
        <authorList>
            <person name="Srivastava M."/>
            <person name="Begovic E."/>
            <person name="Chapman J."/>
            <person name="Putnam N.H."/>
            <person name="Hellsten U."/>
            <person name="Kawashima T."/>
            <person name="Kuo A."/>
            <person name="Mitros T."/>
            <person name="Salamov A."/>
            <person name="Carpenter M.L."/>
            <person name="Signorovitch A.Y."/>
            <person name="Moreno M.A."/>
            <person name="Kamm K."/>
            <person name="Grimwood J."/>
            <person name="Schmutz J."/>
            <person name="Shapiro H."/>
            <person name="Grigoriev I.V."/>
            <person name="Buss L.W."/>
            <person name="Schierwater B."/>
            <person name="Dellaporta S.L."/>
            <person name="Rokhsar D.S."/>
        </authorList>
    </citation>
    <scope>NUCLEOTIDE SEQUENCE [LARGE SCALE GENOMIC DNA]</scope>
    <source>
        <strain evidence="3 4">Grell-BS-1999</strain>
    </source>
</reference>
<dbReference type="PANTHER" id="PTHR46331">
    <property type="entry name" value="VALACYCLOVIR HYDROLASE"/>
    <property type="match status" value="1"/>
</dbReference>
<gene>
    <name evidence="3" type="ORF">TRIADDRAFT_23731</name>
</gene>
<dbReference type="Pfam" id="PF08386">
    <property type="entry name" value="Abhydrolase_4"/>
    <property type="match status" value="1"/>
</dbReference>
<dbReference type="PANTHER" id="PTHR46331:SF2">
    <property type="entry name" value="VALACYCLOVIR HYDROLASE"/>
    <property type="match status" value="1"/>
</dbReference>
<dbReference type="GO" id="GO:0017171">
    <property type="term" value="F:serine hydrolase activity"/>
    <property type="evidence" value="ECO:0000318"/>
    <property type="project" value="GO_Central"/>
</dbReference>
<evidence type="ECO:0000259" key="2">
    <source>
        <dbReference type="Pfam" id="PF08386"/>
    </source>
</evidence>
<dbReference type="InterPro" id="IPR013595">
    <property type="entry name" value="Pept_S33_TAP-like_C"/>
</dbReference>
<evidence type="ECO:0000313" key="3">
    <source>
        <dbReference type="EMBL" id="EDV25708.1"/>
    </source>
</evidence>
<dbReference type="OrthoDB" id="19657at2759"/>
<dbReference type="Gene3D" id="3.40.50.1820">
    <property type="entry name" value="alpha/beta hydrolase"/>
    <property type="match status" value="1"/>
</dbReference>
<feature type="domain" description="AB hydrolase-1" evidence="1">
    <location>
        <begin position="71"/>
        <end position="198"/>
    </location>
</feature>